<dbReference type="OrthoDB" id="4587258at2759"/>
<organism evidence="3 4">
    <name type="scientific">Stachybotrys elegans</name>
    <dbReference type="NCBI Taxonomy" id="80388"/>
    <lineage>
        <taxon>Eukaryota</taxon>
        <taxon>Fungi</taxon>
        <taxon>Dikarya</taxon>
        <taxon>Ascomycota</taxon>
        <taxon>Pezizomycotina</taxon>
        <taxon>Sordariomycetes</taxon>
        <taxon>Hypocreomycetidae</taxon>
        <taxon>Hypocreales</taxon>
        <taxon>Stachybotryaceae</taxon>
        <taxon>Stachybotrys</taxon>
    </lineage>
</organism>
<feature type="region of interest" description="Disordered" evidence="1">
    <location>
        <begin position="233"/>
        <end position="253"/>
    </location>
</feature>
<keyword evidence="2" id="KW-0812">Transmembrane</keyword>
<evidence type="ECO:0000313" key="4">
    <source>
        <dbReference type="Proteomes" id="UP000813444"/>
    </source>
</evidence>
<evidence type="ECO:0000256" key="2">
    <source>
        <dbReference type="SAM" id="Phobius"/>
    </source>
</evidence>
<gene>
    <name evidence="3" type="ORF">B0I35DRAFT_444325</name>
</gene>
<dbReference type="Proteomes" id="UP000813444">
    <property type="component" value="Unassembled WGS sequence"/>
</dbReference>
<keyword evidence="4" id="KW-1185">Reference proteome</keyword>
<keyword evidence="2" id="KW-1133">Transmembrane helix</keyword>
<feature type="region of interest" description="Disordered" evidence="1">
    <location>
        <begin position="1"/>
        <end position="21"/>
    </location>
</feature>
<dbReference type="EMBL" id="JAGPNK010000019">
    <property type="protein sequence ID" value="KAH7305309.1"/>
    <property type="molecule type" value="Genomic_DNA"/>
</dbReference>
<evidence type="ECO:0000313" key="3">
    <source>
        <dbReference type="EMBL" id="KAH7305309.1"/>
    </source>
</evidence>
<protein>
    <submittedName>
        <fullName evidence="3">Uncharacterized protein</fullName>
    </submittedName>
</protein>
<keyword evidence="2" id="KW-0472">Membrane</keyword>
<reference evidence="3" key="1">
    <citation type="journal article" date="2021" name="Nat. Commun.">
        <title>Genetic determinants of endophytism in the Arabidopsis root mycobiome.</title>
        <authorList>
            <person name="Mesny F."/>
            <person name="Miyauchi S."/>
            <person name="Thiergart T."/>
            <person name="Pickel B."/>
            <person name="Atanasova L."/>
            <person name="Karlsson M."/>
            <person name="Huettel B."/>
            <person name="Barry K.W."/>
            <person name="Haridas S."/>
            <person name="Chen C."/>
            <person name="Bauer D."/>
            <person name="Andreopoulos W."/>
            <person name="Pangilinan J."/>
            <person name="LaButti K."/>
            <person name="Riley R."/>
            <person name="Lipzen A."/>
            <person name="Clum A."/>
            <person name="Drula E."/>
            <person name="Henrissat B."/>
            <person name="Kohler A."/>
            <person name="Grigoriev I.V."/>
            <person name="Martin F.M."/>
            <person name="Hacquard S."/>
        </authorList>
    </citation>
    <scope>NUCLEOTIDE SEQUENCE</scope>
    <source>
        <strain evidence="3">MPI-CAGE-CH-0235</strain>
    </source>
</reference>
<dbReference type="AlphaFoldDB" id="A0A8K0SFW1"/>
<proteinExistence type="predicted"/>
<sequence>MMEMVSSKSSADLSSVPTNISPAEPSRNALIDLCHEPCGEAEGMLQSLGKAVDLCIEPQFRRTYEACRACVSQGEPGYDTTGLLGGLSQFSAFCDDTYPDDIITETWTMTNGEKVTYTYTLDQTPPTRYAQSTINTPSTLPTKQVFGRENDSDDKAWIAGPVIGSAVVFSTLIGLFVFFRQRAKKPAPSVEEPNNFEKAQLHSDSIPWPCIQQADSQAIHEMSELRLEIDESYVKPSRAEKPANEPAAQELPA</sequence>
<feature type="transmembrane region" description="Helical" evidence="2">
    <location>
        <begin position="156"/>
        <end position="179"/>
    </location>
</feature>
<accession>A0A8K0SFW1</accession>
<comment type="caution">
    <text evidence="3">The sequence shown here is derived from an EMBL/GenBank/DDBJ whole genome shotgun (WGS) entry which is preliminary data.</text>
</comment>
<feature type="compositionally biased region" description="Basic and acidic residues" evidence="1">
    <location>
        <begin position="233"/>
        <end position="243"/>
    </location>
</feature>
<name>A0A8K0SFW1_9HYPO</name>
<feature type="compositionally biased region" description="Low complexity" evidence="1">
    <location>
        <begin position="1"/>
        <end position="15"/>
    </location>
</feature>
<evidence type="ECO:0000256" key="1">
    <source>
        <dbReference type="SAM" id="MobiDB-lite"/>
    </source>
</evidence>